<proteinExistence type="predicted"/>
<dbReference type="GeneID" id="112043272"/>
<name>A0ABM3M7U3_BICAN</name>
<feature type="chain" id="PRO_5046489866" evidence="2">
    <location>
        <begin position="16"/>
        <end position="970"/>
    </location>
</feature>
<protein>
    <submittedName>
        <fullName evidence="4">Uncharacterized protein LOC112043272</fullName>
    </submittedName>
</protein>
<feature type="transmembrane region" description="Helical" evidence="1">
    <location>
        <begin position="716"/>
        <end position="737"/>
    </location>
</feature>
<evidence type="ECO:0000313" key="3">
    <source>
        <dbReference type="Proteomes" id="UP001652582"/>
    </source>
</evidence>
<evidence type="ECO:0000256" key="1">
    <source>
        <dbReference type="SAM" id="Phobius"/>
    </source>
</evidence>
<accession>A0ABM3M7U3</accession>
<gene>
    <name evidence="4" type="primary">LOC112043272</name>
</gene>
<dbReference type="Proteomes" id="UP001652582">
    <property type="component" value="Chromosome 4"/>
</dbReference>
<organism evidence="3 4">
    <name type="scientific">Bicyclus anynana</name>
    <name type="common">Squinting bush brown butterfly</name>
    <dbReference type="NCBI Taxonomy" id="110368"/>
    <lineage>
        <taxon>Eukaryota</taxon>
        <taxon>Metazoa</taxon>
        <taxon>Ecdysozoa</taxon>
        <taxon>Arthropoda</taxon>
        <taxon>Hexapoda</taxon>
        <taxon>Insecta</taxon>
        <taxon>Pterygota</taxon>
        <taxon>Neoptera</taxon>
        <taxon>Endopterygota</taxon>
        <taxon>Lepidoptera</taxon>
        <taxon>Glossata</taxon>
        <taxon>Ditrysia</taxon>
        <taxon>Papilionoidea</taxon>
        <taxon>Nymphalidae</taxon>
        <taxon>Satyrinae</taxon>
        <taxon>Satyrini</taxon>
        <taxon>Mycalesina</taxon>
        <taxon>Bicyclus</taxon>
    </lineage>
</organism>
<dbReference type="RefSeq" id="XP_052747547.1">
    <property type="nucleotide sequence ID" value="XM_052891587.1"/>
</dbReference>
<keyword evidence="3" id="KW-1185">Reference proteome</keyword>
<feature type="transmembrane region" description="Helical" evidence="1">
    <location>
        <begin position="804"/>
        <end position="823"/>
    </location>
</feature>
<keyword evidence="1" id="KW-0472">Membrane</keyword>
<keyword evidence="1" id="KW-0812">Transmembrane</keyword>
<sequence>MKKFLLWMLFKLTYTLEVDKPDLIQNRNSQLGVRAVVIQCDVPEEEFPSDSDSLRFQREELFKHNALQDCKQKLAITIKMSSDPTVSTKKQTADNGNKFSSTSFIVNQQQASGDEYIPIEHVLGVNNKRIRLLNPYVLRLRRKTPYQAYKLKKIDVCSKVLQVMSRFDVRCRKMFIIVVCFQNRRYYIYKNYCVINFVFTYRKENTKTVHNNVCTETNVSLSKILRDKRHDIKDKDYEYNFERWTPTDLKPQTLHKHLHNNNKHPYTKVNEQSENILYEDREPIFDAADSDSDTDRDIVKKLPNENTEQRISKSYNNKDVSDFEIPGIAETKSSDMTNKVYKKNLEHHLKERYGDNNDKRDFVIYEIGDPTLWYSAQVQLYEKLSTPEGKIVWNDLTKDEKARVTSANAKWSNEDIHIQYKPTEFLAREDFALPVTDLCLVVSTKCDHENDSKDKISEFMIIPVDDVIELDDLKEINKRDSNKSDSNTVSKGSRRQVIVRTTRALMGGTTDNLKIVSRGADKYLKLPHSKPHYTQMDLEAKADDNERILVGAFGRLTTIVSDSTRRIRSILTVQATNTGLAAARMRVMARECSPDLLDSSPDRDETMAGPVIVPPKHTKTFVLKVPLQIPVENASCTIYYTFTVALVNDNGESVAVRDVRIKRDDWCYCVWHCDCVCLGEDPKLLCREMTAAQRSAAGLPVQQKSRHARSVCYPDVVSLNLLVICVGVFIVLLCLGLTKALMGLCCRYVASWGLYRFLDTPRKLDHYYERSLRNRCVVYDDEGWPVHPDTGERTVALVSEPMEFILNVIFFITLPCVMIWDAMRSCARCQEEDENSANYNNYKMTEDYNKCFSSHDVQITERRKRRRNRWLQRWMTPQAEELTSDLWHEGLSPLGKKTPVCMQPLLQQESGFRRTCEQSSFMDSEQDDTEYVLMQMQKSRESLVKSQRQLEMKTSAMQQMKGSSNAGMNR</sequence>
<evidence type="ECO:0000313" key="4">
    <source>
        <dbReference type="RefSeq" id="XP_052747547.1"/>
    </source>
</evidence>
<feature type="signal peptide" evidence="2">
    <location>
        <begin position="1"/>
        <end position="15"/>
    </location>
</feature>
<keyword evidence="1" id="KW-1133">Transmembrane helix</keyword>
<reference evidence="4" key="1">
    <citation type="submission" date="2025-08" db="UniProtKB">
        <authorList>
            <consortium name="RefSeq"/>
        </authorList>
    </citation>
    <scope>IDENTIFICATION</scope>
</reference>
<evidence type="ECO:0000256" key="2">
    <source>
        <dbReference type="SAM" id="SignalP"/>
    </source>
</evidence>
<keyword evidence="2" id="KW-0732">Signal</keyword>